<accession>A0ABS7QI90</accession>
<keyword evidence="1" id="KW-0472">Membrane</keyword>
<gene>
    <name evidence="2" type="ORF">K7862_31545</name>
</gene>
<comment type="caution">
    <text evidence="2">The sequence shown here is derived from an EMBL/GenBank/DDBJ whole genome shotgun (WGS) entry which is preliminary data.</text>
</comment>
<reference evidence="2 3" key="1">
    <citation type="submission" date="2021-08" db="EMBL/GenBank/DDBJ databases">
        <title>WGS of actinomycetes from Thailand.</title>
        <authorList>
            <person name="Thawai C."/>
        </authorList>
    </citation>
    <scope>NUCLEOTIDE SEQUENCE [LARGE SCALE GENOMIC DNA]</scope>
    <source>
        <strain evidence="2 3">PLK6-54</strain>
    </source>
</reference>
<protein>
    <submittedName>
        <fullName evidence="2">Uncharacterized protein</fullName>
    </submittedName>
</protein>
<dbReference type="Proteomes" id="UP000778578">
    <property type="component" value="Unassembled WGS sequence"/>
</dbReference>
<evidence type="ECO:0000313" key="2">
    <source>
        <dbReference type="EMBL" id="MBY8882135.1"/>
    </source>
</evidence>
<organism evidence="2 3">
    <name type="scientific">Actinacidiphila acidipaludis</name>
    <dbReference type="NCBI Taxonomy" id="2873382"/>
    <lineage>
        <taxon>Bacteria</taxon>
        <taxon>Bacillati</taxon>
        <taxon>Actinomycetota</taxon>
        <taxon>Actinomycetes</taxon>
        <taxon>Kitasatosporales</taxon>
        <taxon>Streptomycetaceae</taxon>
        <taxon>Actinacidiphila</taxon>
    </lineage>
</organism>
<feature type="transmembrane region" description="Helical" evidence="1">
    <location>
        <begin position="129"/>
        <end position="149"/>
    </location>
</feature>
<keyword evidence="1" id="KW-1133">Transmembrane helix</keyword>
<keyword evidence="1" id="KW-0812">Transmembrane</keyword>
<sequence>MTPAGLLTRLYPPAVREQWGDELTREISASGVRCWPDTVAGAVRLWLHPSDWPGSRTERARHDLTVALAGVVASTALLLRSVAPSATMTADIRHPVTSLWLAPLLLGVLLAAPLPPLRSASLVRLARTAVRTLAAPAAVGAALVVTAWSGVARNVTGYPDAALVLAYWLTLGFAALRMCTLVARAGGATTPPTPRRLRAAFLLTGTGLAFGAGQRLLPAATTGLHPGALAQGLALALLAATTVSAGHDLRRGPA</sequence>
<dbReference type="EMBL" id="JAINZZ010000063">
    <property type="protein sequence ID" value="MBY8882135.1"/>
    <property type="molecule type" value="Genomic_DNA"/>
</dbReference>
<evidence type="ECO:0000313" key="3">
    <source>
        <dbReference type="Proteomes" id="UP000778578"/>
    </source>
</evidence>
<name>A0ABS7QI90_9ACTN</name>
<evidence type="ECO:0000256" key="1">
    <source>
        <dbReference type="SAM" id="Phobius"/>
    </source>
</evidence>
<feature type="transmembrane region" description="Helical" evidence="1">
    <location>
        <begin position="229"/>
        <end position="249"/>
    </location>
</feature>
<feature type="transmembrane region" description="Helical" evidence="1">
    <location>
        <begin position="197"/>
        <end position="217"/>
    </location>
</feature>
<keyword evidence="3" id="KW-1185">Reference proteome</keyword>
<proteinExistence type="predicted"/>
<feature type="transmembrane region" description="Helical" evidence="1">
    <location>
        <begin position="161"/>
        <end position="185"/>
    </location>
</feature>
<feature type="transmembrane region" description="Helical" evidence="1">
    <location>
        <begin position="98"/>
        <end position="117"/>
    </location>
</feature>
<dbReference type="RefSeq" id="WP_222968305.1">
    <property type="nucleotide sequence ID" value="NZ_JAINZZ010000063.1"/>
</dbReference>
<feature type="transmembrane region" description="Helical" evidence="1">
    <location>
        <begin position="64"/>
        <end position="83"/>
    </location>
</feature>